<protein>
    <submittedName>
        <fullName evidence="1">Uncharacterized protein</fullName>
    </submittedName>
</protein>
<sequence>MTQTHRLNPSTPFPTGCLIFFQKALSPDKIENFHPSLSIYPSTSFCSTGKIHSFRMSSQKSNWKGNLFIFLLSPHQTVFISVSSANKLECHLRRTNRGKLSLELEEEWLGLCAFR</sequence>
<evidence type="ECO:0000313" key="1">
    <source>
        <dbReference type="EMBL" id="GIY08270.1"/>
    </source>
</evidence>
<dbReference type="Proteomes" id="UP001054945">
    <property type="component" value="Unassembled WGS sequence"/>
</dbReference>
<dbReference type="AlphaFoldDB" id="A0AAV4QJQ1"/>
<organism evidence="1 2">
    <name type="scientific">Caerostris extrusa</name>
    <name type="common">Bark spider</name>
    <name type="synonym">Caerostris bankana</name>
    <dbReference type="NCBI Taxonomy" id="172846"/>
    <lineage>
        <taxon>Eukaryota</taxon>
        <taxon>Metazoa</taxon>
        <taxon>Ecdysozoa</taxon>
        <taxon>Arthropoda</taxon>
        <taxon>Chelicerata</taxon>
        <taxon>Arachnida</taxon>
        <taxon>Araneae</taxon>
        <taxon>Araneomorphae</taxon>
        <taxon>Entelegynae</taxon>
        <taxon>Araneoidea</taxon>
        <taxon>Araneidae</taxon>
        <taxon>Caerostris</taxon>
    </lineage>
</organism>
<gene>
    <name evidence="1" type="ORF">CEXT_84571</name>
</gene>
<proteinExistence type="predicted"/>
<dbReference type="EMBL" id="BPLR01006224">
    <property type="protein sequence ID" value="GIY08270.1"/>
    <property type="molecule type" value="Genomic_DNA"/>
</dbReference>
<keyword evidence="2" id="KW-1185">Reference proteome</keyword>
<evidence type="ECO:0000313" key="2">
    <source>
        <dbReference type="Proteomes" id="UP001054945"/>
    </source>
</evidence>
<reference evidence="1 2" key="1">
    <citation type="submission" date="2021-06" db="EMBL/GenBank/DDBJ databases">
        <title>Caerostris extrusa draft genome.</title>
        <authorList>
            <person name="Kono N."/>
            <person name="Arakawa K."/>
        </authorList>
    </citation>
    <scope>NUCLEOTIDE SEQUENCE [LARGE SCALE GENOMIC DNA]</scope>
</reference>
<comment type="caution">
    <text evidence="1">The sequence shown here is derived from an EMBL/GenBank/DDBJ whole genome shotgun (WGS) entry which is preliminary data.</text>
</comment>
<accession>A0AAV4QJQ1</accession>
<name>A0AAV4QJQ1_CAEEX</name>